<feature type="region of interest" description="Disordered" evidence="1">
    <location>
        <begin position="164"/>
        <end position="339"/>
    </location>
</feature>
<accession>A0A6J4JDK0</accession>
<feature type="non-terminal residue" evidence="2">
    <location>
        <position position="339"/>
    </location>
</feature>
<name>A0A6J4JDK0_9PROT</name>
<gene>
    <name evidence="2" type="ORF">AVDCRST_MAG27-3513</name>
</gene>
<organism evidence="2">
    <name type="scientific">uncultured Craurococcus sp</name>
    <dbReference type="NCBI Taxonomy" id="1135998"/>
    <lineage>
        <taxon>Bacteria</taxon>
        <taxon>Pseudomonadati</taxon>
        <taxon>Pseudomonadota</taxon>
        <taxon>Alphaproteobacteria</taxon>
        <taxon>Acetobacterales</taxon>
        <taxon>Acetobacteraceae</taxon>
        <taxon>Craurococcus</taxon>
        <taxon>environmental samples</taxon>
    </lineage>
</organism>
<sequence length="339" mass="37344">AAIPPPLFPRRRAGAGGPGAHRGLRPLLHRQPLRPQRHHLRDLPAGIRAGPRYRLGGALPRRRHRPRHRGRPRHRRVPRAGPHDLRRRLPARLRPLRGRHRQGGRGALGRRGDPPRPPRPHRGAGHHRGELPGARLPRPRPLPAARGALDAALPLCAGGALDRRAGAECRREPAAEAAGRRRHRAARQRHRPGRRAARPAPRRRCGGRAAGGGEPAAQPARPGRECRPPGACRRAARHRRRGPRPADRTRDAADPRQCRRHHGGAAHGGRPPAEYRLHARWQPAQCPRRHHRPPGGAWPDPARPARRRRQSPRDDGAAAPLPLPGHPRRAAAGAGVPPM</sequence>
<feature type="compositionally biased region" description="Basic residues" evidence="1">
    <location>
        <begin position="85"/>
        <end position="103"/>
    </location>
</feature>
<feature type="region of interest" description="Disordered" evidence="1">
    <location>
        <begin position="1"/>
        <end position="144"/>
    </location>
</feature>
<feature type="compositionally biased region" description="Basic and acidic residues" evidence="1">
    <location>
        <begin position="244"/>
        <end position="257"/>
    </location>
</feature>
<feature type="compositionally biased region" description="Basic residues" evidence="1">
    <location>
        <begin position="234"/>
        <end position="243"/>
    </location>
</feature>
<feature type="compositionally biased region" description="Basic residues" evidence="1">
    <location>
        <begin position="60"/>
        <end position="78"/>
    </location>
</feature>
<feature type="compositionally biased region" description="Low complexity" evidence="1">
    <location>
        <begin position="330"/>
        <end position="339"/>
    </location>
</feature>
<reference evidence="2" key="1">
    <citation type="submission" date="2020-02" db="EMBL/GenBank/DDBJ databases">
        <authorList>
            <person name="Meier V. D."/>
        </authorList>
    </citation>
    <scope>NUCLEOTIDE SEQUENCE</scope>
    <source>
        <strain evidence="2">AVDCRST_MAG27</strain>
    </source>
</reference>
<feature type="compositionally biased region" description="Basic residues" evidence="1">
    <location>
        <begin position="180"/>
        <end position="206"/>
    </location>
</feature>
<proteinExistence type="predicted"/>
<feature type="compositionally biased region" description="Basic and acidic residues" evidence="1">
    <location>
        <begin position="164"/>
        <end position="174"/>
    </location>
</feature>
<dbReference type="EMBL" id="CADCTD010000161">
    <property type="protein sequence ID" value="CAA9277536.1"/>
    <property type="molecule type" value="Genomic_DNA"/>
</dbReference>
<feature type="compositionally biased region" description="Basic residues" evidence="1">
    <location>
        <begin position="22"/>
        <end position="40"/>
    </location>
</feature>
<protein>
    <submittedName>
        <fullName evidence="2">Paraquat-inducible protein B</fullName>
    </submittedName>
</protein>
<evidence type="ECO:0000313" key="2">
    <source>
        <dbReference type="EMBL" id="CAA9277536.1"/>
    </source>
</evidence>
<feature type="non-terminal residue" evidence="2">
    <location>
        <position position="1"/>
    </location>
</feature>
<evidence type="ECO:0000256" key="1">
    <source>
        <dbReference type="SAM" id="MobiDB-lite"/>
    </source>
</evidence>
<dbReference type="AlphaFoldDB" id="A0A6J4JDK0"/>